<comment type="similarity">
    <text evidence="5">Belongs to the glycosyl hydrolase.</text>
</comment>
<dbReference type="SUPFAM" id="SSF51445">
    <property type="entry name" value="(Trans)glycosidases"/>
    <property type="match status" value="1"/>
</dbReference>
<dbReference type="InterPro" id="IPR013785">
    <property type="entry name" value="Aldolase_TIM"/>
</dbReference>
<dbReference type="GO" id="GO:0016052">
    <property type="term" value="P:carbohydrate catabolic process"/>
    <property type="evidence" value="ECO:0007669"/>
    <property type="project" value="InterPro"/>
</dbReference>
<dbReference type="Proteomes" id="UP000297737">
    <property type="component" value="Unassembled WGS sequence"/>
</dbReference>
<dbReference type="Pfam" id="PF16875">
    <property type="entry name" value="Glyco_hydro_36N"/>
    <property type="match status" value="1"/>
</dbReference>
<evidence type="ECO:0000256" key="7">
    <source>
        <dbReference type="PIRSR" id="PIRSR005536-2"/>
    </source>
</evidence>
<proteinExistence type="inferred from homology"/>
<dbReference type="InterPro" id="IPR050985">
    <property type="entry name" value="Alpha-glycosidase_related"/>
</dbReference>
<evidence type="ECO:0000256" key="3">
    <source>
        <dbReference type="ARBA" id="ARBA00022801"/>
    </source>
</evidence>
<keyword evidence="10" id="KW-1185">Reference proteome</keyword>
<name>A0A4Y9ER84_9SPHN</name>
<dbReference type="AlphaFoldDB" id="A0A4Y9ER84"/>
<comment type="catalytic activity">
    <reaction evidence="1 5">
        <text>Hydrolysis of terminal, non-reducing alpha-D-galactose residues in alpha-D-galactosides, including galactose oligosaccharides, galactomannans and galactolipids.</text>
        <dbReference type="EC" id="3.2.1.22"/>
    </reaction>
</comment>
<dbReference type="GO" id="GO:0004557">
    <property type="term" value="F:alpha-galactosidase activity"/>
    <property type="evidence" value="ECO:0007669"/>
    <property type="project" value="UniProtKB-UniRule"/>
</dbReference>
<feature type="binding site" evidence="7">
    <location>
        <position position="481"/>
    </location>
    <ligand>
        <name>substrate</name>
    </ligand>
</feature>
<feature type="active site" description="Nucleophile" evidence="6">
    <location>
        <position position="439"/>
    </location>
</feature>
<dbReference type="InterPro" id="IPR038417">
    <property type="entry name" value="Alpga-gal_N_sf"/>
</dbReference>
<evidence type="ECO:0000256" key="5">
    <source>
        <dbReference type="PIRNR" id="PIRNR005536"/>
    </source>
</evidence>
<feature type="binding site" evidence="7">
    <location>
        <position position="404"/>
    </location>
    <ligand>
        <name>substrate</name>
    </ligand>
</feature>
<sequence length="701" mass="76048">MDGFWLTGSDDALGLLTPARGVARLGYWGPSGFDQSLDELAALVAALVPHGILDDGEAMCWFPEAGQGFTGHPALLGHRDGIELVTQLELVRRDGGTLTYADARAEIEVELALTIDAATNVVTSRTTVRNLSATPLTLDWCAAGAVEVPHAELLLFDGRWVREFTPVRQTLVTGIIAKENRTGRTSHHAPPFMLVGEAGFGEAHGEVFALHLAWSGNHRMFAERLRDGRIQLQAGELLAPGEIILARGESYTSPALYIARSDVGLNGISARLHPFVRDIILGGRLRGKPRKVHINSWEAVYFAHDHAGLCALADAAAQVGAERFVLDDGWFKGRGDDRAGLGDWVPDAVKYPRGLKPLIDHVHGLGMDFGLWVEPEMANADSDLLRAHPDWVLGAPGRTQLLGRGQYALDLTRSEVTDHLFGVLDGLLRDNAIAYLKWDMNRDLVHAVSGGRGAVHRQTLALYTLIDRLCAAHPHVEIEACASGGARADYEILKRTDRIWTSDCNDPIERQAIQRAFSIFFPPEVMGAHFGPADCHTTARRSSAAMRAWTAFAGHMGIEADLRRCSETELATLAGTIAHYKAWRDVLHGGATLRLETADPGCIAVAFGGPRDWIVSVAQVATAPHAAPLPLRLPMCAEETSYRAELLNPRAGRQRAMRSTTPFIRGDAIAVDGALLARRGLHLPILHAGEIAVVQLTEVTS</sequence>
<dbReference type="Gene3D" id="3.20.20.70">
    <property type="entry name" value="Aldolase class I"/>
    <property type="match status" value="1"/>
</dbReference>
<dbReference type="PRINTS" id="PR00743">
    <property type="entry name" value="GLHYDRLASE36"/>
</dbReference>
<evidence type="ECO:0000256" key="6">
    <source>
        <dbReference type="PIRSR" id="PIRSR005536-1"/>
    </source>
</evidence>
<organism evidence="9 10">
    <name type="scientific">Glacieibacterium arshaanense</name>
    <dbReference type="NCBI Taxonomy" id="2511025"/>
    <lineage>
        <taxon>Bacteria</taxon>
        <taxon>Pseudomonadati</taxon>
        <taxon>Pseudomonadota</taxon>
        <taxon>Alphaproteobacteria</taxon>
        <taxon>Sphingomonadales</taxon>
        <taxon>Sphingosinicellaceae</taxon>
        <taxon>Glacieibacterium</taxon>
    </lineage>
</organism>
<feature type="domain" description="Glycosyl hydrolase family 36 N-terminal" evidence="8">
    <location>
        <begin position="60"/>
        <end position="243"/>
    </location>
</feature>
<feature type="active site" description="Proton donor" evidence="6">
    <location>
        <position position="503"/>
    </location>
</feature>
<feature type="binding site" evidence="7">
    <location>
        <begin position="327"/>
        <end position="328"/>
    </location>
    <ligand>
        <name>substrate</name>
    </ligand>
</feature>
<dbReference type="EMBL" id="SIHO01000001">
    <property type="protein sequence ID" value="TFU05962.1"/>
    <property type="molecule type" value="Genomic_DNA"/>
</dbReference>
<dbReference type="InterPro" id="IPR002252">
    <property type="entry name" value="Glyco_hydro_36"/>
</dbReference>
<accession>A0A4Y9ER84</accession>
<keyword evidence="4 5" id="KW-0326">Glycosidase</keyword>
<evidence type="ECO:0000313" key="9">
    <source>
        <dbReference type="EMBL" id="TFU05962.1"/>
    </source>
</evidence>
<evidence type="ECO:0000256" key="4">
    <source>
        <dbReference type="ARBA" id="ARBA00023295"/>
    </source>
</evidence>
<dbReference type="FunFam" id="3.20.20.70:FF:000118">
    <property type="entry name" value="Alpha-galactosidase"/>
    <property type="match status" value="1"/>
</dbReference>
<dbReference type="PIRSF" id="PIRSF005536">
    <property type="entry name" value="Agal"/>
    <property type="match status" value="1"/>
</dbReference>
<dbReference type="EC" id="3.2.1.22" evidence="2 5"/>
<evidence type="ECO:0000259" key="8">
    <source>
        <dbReference type="Pfam" id="PF16875"/>
    </source>
</evidence>
<keyword evidence="3 5" id="KW-0378">Hydrolase</keyword>
<dbReference type="InterPro" id="IPR031704">
    <property type="entry name" value="Glyco_hydro_36_N"/>
</dbReference>
<dbReference type="CDD" id="cd14791">
    <property type="entry name" value="GH36"/>
    <property type="match status" value="1"/>
</dbReference>
<evidence type="ECO:0000256" key="2">
    <source>
        <dbReference type="ARBA" id="ARBA00012755"/>
    </source>
</evidence>
<protein>
    <recommendedName>
        <fullName evidence="2 5">Alpha-galactosidase</fullName>
        <ecNumber evidence="2 5">3.2.1.22</ecNumber>
    </recommendedName>
</protein>
<feature type="binding site" evidence="7">
    <location>
        <position position="503"/>
    </location>
    <ligand>
        <name>substrate</name>
    </ligand>
</feature>
<dbReference type="OrthoDB" id="9758822at2"/>
<dbReference type="Gene3D" id="2.70.98.60">
    <property type="entry name" value="alpha-galactosidase from lactobacil brevis"/>
    <property type="match status" value="1"/>
</dbReference>
<evidence type="ECO:0000256" key="1">
    <source>
        <dbReference type="ARBA" id="ARBA00001255"/>
    </source>
</evidence>
<comment type="caution">
    <text evidence="9">The sequence shown here is derived from an EMBL/GenBank/DDBJ whole genome shotgun (WGS) entry which is preliminary data.</text>
</comment>
<reference evidence="9 10" key="1">
    <citation type="submission" date="2019-02" db="EMBL/GenBank/DDBJ databases">
        <title>Polymorphobacter sp. isolated from the lake at the Tibet of China.</title>
        <authorList>
            <person name="Li A."/>
        </authorList>
    </citation>
    <scope>NUCLEOTIDE SEQUENCE [LARGE SCALE GENOMIC DNA]</scope>
    <source>
        <strain evidence="9 10">DJ1R-1</strain>
    </source>
</reference>
<gene>
    <name evidence="9" type="ORF">EUV02_02775</name>
</gene>
<dbReference type="PANTHER" id="PTHR43053:SF3">
    <property type="entry name" value="ALPHA-GALACTOSIDASE C-RELATED"/>
    <property type="match status" value="1"/>
</dbReference>
<dbReference type="InterPro" id="IPR017853">
    <property type="entry name" value="GH"/>
</dbReference>
<feature type="binding site" evidence="7">
    <location>
        <position position="160"/>
    </location>
    <ligand>
        <name>substrate</name>
    </ligand>
</feature>
<dbReference type="RefSeq" id="WP_135244686.1">
    <property type="nucleotide sequence ID" value="NZ_SIHO01000001.1"/>
</dbReference>
<evidence type="ECO:0000313" key="10">
    <source>
        <dbReference type="Proteomes" id="UP000297737"/>
    </source>
</evidence>
<feature type="binding site" evidence="7">
    <location>
        <begin position="437"/>
        <end position="441"/>
    </location>
    <ligand>
        <name>substrate</name>
    </ligand>
</feature>
<dbReference type="PANTHER" id="PTHR43053">
    <property type="entry name" value="GLYCOSIDASE FAMILY 31"/>
    <property type="match status" value="1"/>
</dbReference>
<dbReference type="Pfam" id="PF02065">
    <property type="entry name" value="Melibiase"/>
    <property type="match status" value="1"/>
</dbReference>